<dbReference type="FunFam" id="3.40.50.150:FF:000025">
    <property type="entry name" value="N-terminal Xaa-Pro-Lys N-methyltransferase 1"/>
    <property type="match status" value="1"/>
</dbReference>
<comment type="catalytic activity">
    <reaction evidence="8">
        <text>N-terminal L-seryl-L-prolyl-L-lysyl-[protein] + 3 S-adenosyl-L-methionine = N-terminal N,N,N-trimethyl-L-seryl-L-prolyl-L-lysyl-[protein] + 3 S-adenosyl-L-homocysteine + 3 H(+)</text>
        <dbReference type="Rhea" id="RHEA:54724"/>
        <dbReference type="Rhea" id="RHEA-COMP:13789"/>
        <dbReference type="Rhea" id="RHEA-COMP:13973"/>
        <dbReference type="ChEBI" id="CHEBI:15378"/>
        <dbReference type="ChEBI" id="CHEBI:57856"/>
        <dbReference type="ChEBI" id="CHEBI:59789"/>
        <dbReference type="ChEBI" id="CHEBI:138061"/>
        <dbReference type="ChEBI" id="CHEBI:138317"/>
        <dbReference type="EC" id="2.1.1.244"/>
    </reaction>
</comment>
<feature type="binding site" evidence="11">
    <location>
        <position position="76"/>
    </location>
    <ligand>
        <name>S-adenosyl-L-methionine</name>
        <dbReference type="ChEBI" id="CHEBI:59789"/>
    </ligand>
</feature>
<keyword evidence="4 11" id="KW-0949">S-adenosyl-L-methionine</keyword>
<evidence type="ECO:0000256" key="5">
    <source>
        <dbReference type="ARBA" id="ARBA00039112"/>
    </source>
</evidence>
<reference evidence="12" key="1">
    <citation type="submission" date="2021-04" db="EMBL/GenBank/DDBJ databases">
        <authorList>
            <person name="Cornetti L."/>
        </authorList>
    </citation>
    <scope>NUCLEOTIDE SEQUENCE</scope>
</reference>
<evidence type="ECO:0000256" key="3">
    <source>
        <dbReference type="ARBA" id="ARBA00022679"/>
    </source>
</evidence>
<name>A0A9N6WYY4_9CRUS</name>
<evidence type="ECO:0000256" key="7">
    <source>
        <dbReference type="ARBA" id="ARBA00043129"/>
    </source>
</evidence>
<feature type="binding site" evidence="11">
    <location>
        <position position="141"/>
    </location>
    <ligand>
        <name>S-adenosyl-L-methionine</name>
        <dbReference type="ChEBI" id="CHEBI:59789"/>
    </ligand>
</feature>
<accession>A0A9N6WYY4</accession>
<dbReference type="AlphaFoldDB" id="A0A9N6WYY4"/>
<proteinExistence type="inferred from homology"/>
<dbReference type="PANTHER" id="PTHR12753">
    <property type="entry name" value="AD-003 - RELATED"/>
    <property type="match status" value="1"/>
</dbReference>
<dbReference type="PANTHER" id="PTHR12753:SF0">
    <property type="entry name" value="ALPHA N-TERMINAL PROTEIN METHYLTRANSFERASE 1"/>
    <property type="match status" value="1"/>
</dbReference>
<dbReference type="PIRSF" id="PIRSF016958">
    <property type="entry name" value="DUF858_MeTrfase_lik"/>
    <property type="match status" value="1"/>
</dbReference>
<evidence type="ECO:0000256" key="8">
    <source>
        <dbReference type="ARBA" id="ARBA00047306"/>
    </source>
</evidence>
<sequence>MDSDDPCQEAQASEAVQENSYVASSKYWEHVDPTVDGMLGGFGNISNLDIQGSQNFLTTVYQLLVKPGRQRAVDCGAGIGRITFSFLNKVFPVVDLVEQNKTFLEEAQKQLSATSHKGQFFNVGLQDFHPEREVYDVIWVQWVLLYLQDEDLVAFFQRCRLALKPSGVIIVKENIAHGETDEIDVSDASVTRSMSSFKTLFNKAGLKIIKDKKQPRFPKELYDVYMFALRPDFAPRTIS</sequence>
<dbReference type="CDD" id="cd02440">
    <property type="entry name" value="AdoMet_MTases"/>
    <property type="match status" value="1"/>
</dbReference>
<dbReference type="EMBL" id="OC989191">
    <property type="protein sequence ID" value="CAG4645846.1"/>
    <property type="molecule type" value="Genomic_DNA"/>
</dbReference>
<dbReference type="InterPro" id="IPR008576">
    <property type="entry name" value="MeTrfase_NTM1"/>
</dbReference>
<dbReference type="InterPro" id="IPR029063">
    <property type="entry name" value="SAM-dependent_MTases_sf"/>
</dbReference>
<keyword evidence="2" id="KW-0489">Methyltransferase</keyword>
<evidence type="ECO:0000313" key="12">
    <source>
        <dbReference type="EMBL" id="CAG4645846.1"/>
    </source>
</evidence>
<dbReference type="Pfam" id="PF05891">
    <property type="entry name" value="Methyltransf_PK"/>
    <property type="match status" value="1"/>
</dbReference>
<evidence type="ECO:0000256" key="2">
    <source>
        <dbReference type="ARBA" id="ARBA00022603"/>
    </source>
</evidence>
<evidence type="ECO:0000256" key="1">
    <source>
        <dbReference type="ARBA" id="ARBA00009059"/>
    </source>
</evidence>
<comment type="catalytic activity">
    <reaction evidence="10">
        <text>N-terminal L-alanyl-L-prolyl-L-lysyl-[protein] + 3 S-adenosyl-L-methionine = N-terminal N,N,N-trimethyl-L-alanyl-L-prolyl-L-lysyl-[protein] + 3 S-adenosyl-L-homocysteine + 3 H(+)</text>
        <dbReference type="Rhea" id="RHEA:54712"/>
        <dbReference type="Rhea" id="RHEA-COMP:13785"/>
        <dbReference type="Rhea" id="RHEA-COMP:13971"/>
        <dbReference type="ChEBI" id="CHEBI:15378"/>
        <dbReference type="ChEBI" id="CHEBI:57856"/>
        <dbReference type="ChEBI" id="CHEBI:59789"/>
        <dbReference type="ChEBI" id="CHEBI:138057"/>
        <dbReference type="ChEBI" id="CHEBI:138315"/>
        <dbReference type="EC" id="2.1.1.244"/>
    </reaction>
</comment>
<comment type="similarity">
    <text evidence="1">Belongs to the methyltransferase superfamily. NTM1 family.</text>
</comment>
<gene>
    <name evidence="12" type="primary">EOG090X0EJQ</name>
</gene>
<dbReference type="EC" id="2.1.1.244" evidence="5"/>
<evidence type="ECO:0000256" key="11">
    <source>
        <dbReference type="PIRSR" id="PIRSR016958-1"/>
    </source>
</evidence>
<evidence type="ECO:0000256" key="10">
    <source>
        <dbReference type="ARBA" id="ARBA00048167"/>
    </source>
</evidence>
<organism evidence="12">
    <name type="scientific">Lynceus sp. MCZ IZ 141354</name>
    <dbReference type="NCBI Taxonomy" id="1930659"/>
    <lineage>
        <taxon>Eukaryota</taxon>
        <taxon>Metazoa</taxon>
        <taxon>Ecdysozoa</taxon>
        <taxon>Arthropoda</taxon>
        <taxon>Crustacea</taxon>
        <taxon>Branchiopoda</taxon>
        <taxon>Diplostraca</taxon>
        <taxon>Laevicaudata</taxon>
        <taxon>Lynceidae</taxon>
        <taxon>Lynceus</taxon>
    </lineage>
</organism>
<feature type="binding site" evidence="11">
    <location>
        <begin position="125"/>
        <end position="126"/>
    </location>
    <ligand>
        <name>S-adenosyl-L-methionine</name>
        <dbReference type="ChEBI" id="CHEBI:59789"/>
    </ligand>
</feature>
<keyword evidence="3" id="KW-0808">Transferase</keyword>
<evidence type="ECO:0000256" key="9">
    <source>
        <dbReference type="ARBA" id="ARBA00047885"/>
    </source>
</evidence>
<protein>
    <recommendedName>
        <fullName evidence="6">Alpha N-terminal protein methyltransferase 1</fullName>
        <ecNumber evidence="5">2.1.1.244</ecNumber>
    </recommendedName>
    <alternativeName>
        <fullName evidence="7">X-Pro-Lys N-terminal protein methyltransferase 1</fullName>
    </alternativeName>
</protein>
<dbReference type="Gene3D" id="3.40.50.150">
    <property type="entry name" value="Vaccinia Virus protein VP39"/>
    <property type="match status" value="1"/>
</dbReference>
<evidence type="ECO:0000256" key="6">
    <source>
        <dbReference type="ARBA" id="ARBA00039449"/>
    </source>
</evidence>
<dbReference type="SUPFAM" id="SSF53335">
    <property type="entry name" value="S-adenosyl-L-methionine-dependent methyltransferases"/>
    <property type="match status" value="1"/>
</dbReference>
<dbReference type="GO" id="GO:0032259">
    <property type="term" value="P:methylation"/>
    <property type="evidence" value="ECO:0007669"/>
    <property type="project" value="UniProtKB-KW"/>
</dbReference>
<dbReference type="GO" id="GO:0005737">
    <property type="term" value="C:cytoplasm"/>
    <property type="evidence" value="ECO:0007669"/>
    <property type="project" value="TreeGrafter"/>
</dbReference>
<comment type="catalytic activity">
    <reaction evidence="9">
        <text>N-terminal L-prolyl-L-prolyl-L-lysyl-[protein] + 2 S-adenosyl-L-methionine = N-terminal N,N-dimethyl-L-prolyl-L-prolyl-L-lysyl-[protein] + 2 S-adenosyl-L-homocysteine + 2 H(+)</text>
        <dbReference type="Rhea" id="RHEA:54736"/>
        <dbReference type="Rhea" id="RHEA-COMP:13787"/>
        <dbReference type="Rhea" id="RHEA-COMP:13974"/>
        <dbReference type="ChEBI" id="CHEBI:15378"/>
        <dbReference type="ChEBI" id="CHEBI:57856"/>
        <dbReference type="ChEBI" id="CHEBI:59789"/>
        <dbReference type="ChEBI" id="CHEBI:138059"/>
        <dbReference type="ChEBI" id="CHEBI:138318"/>
        <dbReference type="EC" id="2.1.1.244"/>
    </reaction>
</comment>
<feature type="binding site" evidence="11">
    <location>
        <position position="81"/>
    </location>
    <ligand>
        <name>S-adenosyl-L-methionine</name>
        <dbReference type="ChEBI" id="CHEBI:59789"/>
    </ligand>
</feature>
<dbReference type="GO" id="GO:0071885">
    <property type="term" value="F:N-terminal protein N-methyltransferase activity"/>
    <property type="evidence" value="ECO:0007669"/>
    <property type="project" value="UniProtKB-EC"/>
</dbReference>
<evidence type="ECO:0000256" key="4">
    <source>
        <dbReference type="ARBA" id="ARBA00022691"/>
    </source>
</evidence>